<dbReference type="STRING" id="1184267.A11Q_2050"/>
<dbReference type="KEGG" id="bex:A11Q_2050"/>
<dbReference type="HOGENOM" id="CLU_564596_0_0_7"/>
<sequence length="483" mass="55432">MDRSEFDKKIQAEEVHDFQVMHKLFLVFALVYPLFGILDFIFYPEHLKEFLILRFVYIPIPVGCYLLSRKIQNNKALEFLSFFHATIAAAIITYMSIATKDGINSAYYAGLNLVGISALLMFSFSWKMFFVTSASVYLPYLLYSSYKAGQQNDFRYFFAHAFFITSTFVIAICMNSLKQLLKKKVLSSRLALEEELFSREQIIKQKTEEATKLHQLSAQFSPQVVKAIREGQISIDESVQRVKICAIFIDIVRSTDKVTKLPEQNIQLCLARFLDTCLTIFLKYDLTIDKFHGDGLLAFSNMPISREDFIERTCMAALEAVDGIKADREFYMKHWMSELQVRVGISVGYANVGFYGNRKYFKTFTAIGTPLPYASRLTSIAEPNQILVNQEIAENLNQLGYVLKSQGQKQLKGFEEDKNPVFELISAPHMLTHREEAKTCPDHPHSVLFLDTNNDGHFVFKCRECDYEESQVGFSDRKISKAS</sequence>
<name>M4VDZ8_9BACT</name>
<dbReference type="Proteomes" id="UP000012040">
    <property type="component" value="Chromosome"/>
</dbReference>
<reference evidence="3 4" key="1">
    <citation type="journal article" date="2013" name="ISME J.">
        <title>By their genes ye shall know them: genomic signatures of predatory bacteria.</title>
        <authorList>
            <person name="Pasternak Z."/>
            <person name="Pietrokovski S."/>
            <person name="Rotem O."/>
            <person name="Gophna U."/>
            <person name="Lurie-Weinberger M.N."/>
            <person name="Jurkevitch E."/>
        </authorList>
    </citation>
    <scope>NUCLEOTIDE SEQUENCE [LARGE SCALE GENOMIC DNA]</scope>
    <source>
        <strain evidence="3 4">JSS</strain>
    </source>
</reference>
<evidence type="ECO:0000259" key="2">
    <source>
        <dbReference type="PROSITE" id="PS50125"/>
    </source>
</evidence>
<dbReference type="PANTHER" id="PTHR43081:SF20">
    <property type="entry name" value="TWO-COMPONENT RESPONSE REGULATOR"/>
    <property type="match status" value="1"/>
</dbReference>
<dbReference type="PROSITE" id="PS50125">
    <property type="entry name" value="GUANYLATE_CYCLASE_2"/>
    <property type="match status" value="1"/>
</dbReference>
<dbReference type="SUPFAM" id="SSF55073">
    <property type="entry name" value="Nucleotide cyclase"/>
    <property type="match status" value="1"/>
</dbReference>
<keyword evidence="1" id="KW-0812">Transmembrane</keyword>
<dbReference type="RefSeq" id="WP_015470756.1">
    <property type="nucleotide sequence ID" value="NC_020813.1"/>
</dbReference>
<dbReference type="TCDB" id="8.A.85.2.1">
    <property type="family name" value="the guanylate cyclase (gc) family"/>
</dbReference>
<accession>M4VDZ8</accession>
<dbReference type="PATRIC" id="fig|1184267.3.peg.2075"/>
<evidence type="ECO:0000256" key="1">
    <source>
        <dbReference type="SAM" id="Phobius"/>
    </source>
</evidence>
<evidence type="ECO:0000313" key="3">
    <source>
        <dbReference type="EMBL" id="AGH96266.1"/>
    </source>
</evidence>
<keyword evidence="1" id="KW-0472">Membrane</keyword>
<proteinExistence type="predicted"/>
<dbReference type="PANTHER" id="PTHR43081">
    <property type="entry name" value="ADENYLATE CYCLASE, TERMINAL-DIFFERENTIATION SPECIFIC-RELATED"/>
    <property type="match status" value="1"/>
</dbReference>
<dbReference type="AlphaFoldDB" id="M4VDZ8"/>
<dbReference type="InterPro" id="IPR050697">
    <property type="entry name" value="Adenylyl/Guanylyl_Cyclase_3/4"/>
</dbReference>
<feature type="transmembrane region" description="Helical" evidence="1">
    <location>
        <begin position="158"/>
        <end position="177"/>
    </location>
</feature>
<feature type="transmembrane region" description="Helical" evidence="1">
    <location>
        <begin position="50"/>
        <end position="67"/>
    </location>
</feature>
<feature type="domain" description="Guanylate cyclase" evidence="2">
    <location>
        <begin position="245"/>
        <end position="378"/>
    </location>
</feature>
<feature type="transmembrane region" description="Helical" evidence="1">
    <location>
        <begin position="24"/>
        <end position="44"/>
    </location>
</feature>
<feature type="transmembrane region" description="Helical" evidence="1">
    <location>
        <begin position="129"/>
        <end position="146"/>
    </location>
</feature>
<keyword evidence="4" id="KW-1185">Reference proteome</keyword>
<dbReference type="EMBL" id="CP003537">
    <property type="protein sequence ID" value="AGH96266.1"/>
    <property type="molecule type" value="Genomic_DNA"/>
</dbReference>
<dbReference type="InterPro" id="IPR029787">
    <property type="entry name" value="Nucleotide_cyclase"/>
</dbReference>
<dbReference type="CDD" id="cd07302">
    <property type="entry name" value="CHD"/>
    <property type="match status" value="1"/>
</dbReference>
<dbReference type="Gene3D" id="3.30.70.1230">
    <property type="entry name" value="Nucleotide cyclase"/>
    <property type="match status" value="1"/>
</dbReference>
<evidence type="ECO:0000313" key="4">
    <source>
        <dbReference type="Proteomes" id="UP000012040"/>
    </source>
</evidence>
<keyword evidence="1" id="KW-1133">Transmembrane helix</keyword>
<dbReference type="OrthoDB" id="5288193at2"/>
<dbReference type="GO" id="GO:0006171">
    <property type="term" value="P:cAMP biosynthetic process"/>
    <property type="evidence" value="ECO:0007669"/>
    <property type="project" value="TreeGrafter"/>
</dbReference>
<organism evidence="3 4">
    <name type="scientific">Pseudobdellovibrio exovorus JSS</name>
    <dbReference type="NCBI Taxonomy" id="1184267"/>
    <lineage>
        <taxon>Bacteria</taxon>
        <taxon>Pseudomonadati</taxon>
        <taxon>Bdellovibrionota</taxon>
        <taxon>Bdellovibrionia</taxon>
        <taxon>Bdellovibrionales</taxon>
        <taxon>Pseudobdellovibrionaceae</taxon>
        <taxon>Pseudobdellovibrio</taxon>
    </lineage>
</organism>
<gene>
    <name evidence="3" type="ORF">A11Q_2050</name>
</gene>
<dbReference type="eggNOG" id="COG2114">
    <property type="taxonomic scope" value="Bacteria"/>
</dbReference>
<dbReference type="InterPro" id="IPR001054">
    <property type="entry name" value="A/G_cyclase"/>
</dbReference>
<protein>
    <recommendedName>
        <fullName evidence="2">Guanylate cyclase domain-containing protein</fullName>
    </recommendedName>
</protein>
<feature type="transmembrane region" description="Helical" evidence="1">
    <location>
        <begin position="79"/>
        <end position="99"/>
    </location>
</feature>
<dbReference type="Pfam" id="PF00211">
    <property type="entry name" value="Guanylate_cyc"/>
    <property type="match status" value="1"/>
</dbReference>
<dbReference type="GO" id="GO:0004016">
    <property type="term" value="F:adenylate cyclase activity"/>
    <property type="evidence" value="ECO:0007669"/>
    <property type="project" value="UniProtKB-ARBA"/>
</dbReference>
<dbReference type="GO" id="GO:0035556">
    <property type="term" value="P:intracellular signal transduction"/>
    <property type="evidence" value="ECO:0007669"/>
    <property type="project" value="InterPro"/>
</dbReference>